<dbReference type="GO" id="GO:0008726">
    <property type="term" value="F:alkanesulfonate monooxygenase activity"/>
    <property type="evidence" value="ECO:0007669"/>
    <property type="project" value="TreeGrafter"/>
</dbReference>
<keyword evidence="4" id="KW-0503">Monooxygenase</keyword>
<name>A0A160VAH1_9ZZZZ</name>
<evidence type="ECO:0000256" key="1">
    <source>
        <dbReference type="ARBA" id="ARBA00022630"/>
    </source>
</evidence>
<dbReference type="InterPro" id="IPR011251">
    <property type="entry name" value="Luciferase-like_dom"/>
</dbReference>
<sequence>MQLGAVFPQTEIGADPIGVRDYAQAAEAMGYQHLLVFDHVLGADASQHGNWDRPYQHTDLFHEPFVLFGYLAALTETIQMTTGVLILGQRQTALVAKQAAEVDVLTGGRLRLGVGIGWNHVEYEALGENFRNRGRRSEEQVKLLRELWTKDTVDFIGRYHRVTHAGINPRPVQQTIPIWFGGGADRVIRRIGQLGDGWFPQFQPDSEGQDKIAQMREYAVEAGRDPSAIGIEGRINFGDGDEDAWNKSASAWDEAGATHLSVNTMRSGIKGPDAHIEAIRRFKEAVSG</sequence>
<reference evidence="6" key="1">
    <citation type="submission" date="2015-10" db="EMBL/GenBank/DDBJ databases">
        <authorList>
            <person name="Gilbert D.G."/>
        </authorList>
    </citation>
    <scope>NUCLEOTIDE SEQUENCE</scope>
</reference>
<dbReference type="InterPro" id="IPR050172">
    <property type="entry name" value="SsuD_RutA_monooxygenase"/>
</dbReference>
<dbReference type="Gene3D" id="3.20.20.30">
    <property type="entry name" value="Luciferase-like domain"/>
    <property type="match status" value="1"/>
</dbReference>
<accession>A0A160VAH1</accession>
<dbReference type="PANTHER" id="PTHR42847">
    <property type="entry name" value="ALKANESULFONATE MONOOXYGENASE"/>
    <property type="match status" value="1"/>
</dbReference>
<gene>
    <name evidence="6" type="ORF">MGWOODY_Clf361</name>
</gene>
<evidence type="ECO:0000259" key="5">
    <source>
        <dbReference type="Pfam" id="PF00296"/>
    </source>
</evidence>
<evidence type="ECO:0000256" key="4">
    <source>
        <dbReference type="ARBA" id="ARBA00023033"/>
    </source>
</evidence>
<dbReference type="EMBL" id="FAXA01000235">
    <property type="protein sequence ID" value="CUV02345.1"/>
    <property type="molecule type" value="Genomic_DNA"/>
</dbReference>
<organism evidence="6">
    <name type="scientific">hydrothermal vent metagenome</name>
    <dbReference type="NCBI Taxonomy" id="652676"/>
    <lineage>
        <taxon>unclassified sequences</taxon>
        <taxon>metagenomes</taxon>
        <taxon>ecological metagenomes</taxon>
    </lineage>
</organism>
<dbReference type="Pfam" id="PF00296">
    <property type="entry name" value="Bac_luciferase"/>
    <property type="match status" value="1"/>
</dbReference>
<keyword evidence="3" id="KW-0560">Oxidoreductase</keyword>
<dbReference type="AlphaFoldDB" id="A0A160VAH1"/>
<dbReference type="PANTHER" id="PTHR42847:SF4">
    <property type="entry name" value="ALKANESULFONATE MONOOXYGENASE-RELATED"/>
    <property type="match status" value="1"/>
</dbReference>
<keyword evidence="2" id="KW-0288">FMN</keyword>
<dbReference type="InterPro" id="IPR019921">
    <property type="entry name" value="Lucif-like_OxRdtase_Rv2161c"/>
</dbReference>
<evidence type="ECO:0000256" key="3">
    <source>
        <dbReference type="ARBA" id="ARBA00023002"/>
    </source>
</evidence>
<evidence type="ECO:0000313" key="6">
    <source>
        <dbReference type="EMBL" id="CUV02345.1"/>
    </source>
</evidence>
<dbReference type="InterPro" id="IPR036661">
    <property type="entry name" value="Luciferase-like_sf"/>
</dbReference>
<dbReference type="NCBIfam" id="TIGR03619">
    <property type="entry name" value="F420_Rv2161c"/>
    <property type="match status" value="1"/>
</dbReference>
<proteinExistence type="predicted"/>
<dbReference type="GO" id="GO:0046306">
    <property type="term" value="P:alkanesulfonate catabolic process"/>
    <property type="evidence" value="ECO:0007669"/>
    <property type="project" value="TreeGrafter"/>
</dbReference>
<protein>
    <recommendedName>
        <fullName evidence="5">Luciferase-like domain-containing protein</fullName>
    </recommendedName>
</protein>
<feature type="domain" description="Luciferase-like" evidence="5">
    <location>
        <begin position="18"/>
        <end position="256"/>
    </location>
</feature>
<dbReference type="SUPFAM" id="SSF51679">
    <property type="entry name" value="Bacterial luciferase-like"/>
    <property type="match status" value="1"/>
</dbReference>
<keyword evidence="1" id="KW-0285">Flavoprotein</keyword>
<evidence type="ECO:0000256" key="2">
    <source>
        <dbReference type="ARBA" id="ARBA00022643"/>
    </source>
</evidence>